<dbReference type="AlphaFoldDB" id="A0A9D4T0N2"/>
<dbReference type="Proteomes" id="UP000821837">
    <property type="component" value="Chromosome 3"/>
</dbReference>
<dbReference type="InterPro" id="IPR017850">
    <property type="entry name" value="Alkaline_phosphatase_core_sf"/>
</dbReference>
<reference evidence="1" key="1">
    <citation type="journal article" date="2020" name="Cell">
        <title>Large-Scale Comparative Analyses of Tick Genomes Elucidate Their Genetic Diversity and Vector Capacities.</title>
        <authorList>
            <consortium name="Tick Genome and Microbiome Consortium (TIGMIC)"/>
            <person name="Jia N."/>
            <person name="Wang J."/>
            <person name="Shi W."/>
            <person name="Du L."/>
            <person name="Sun Y."/>
            <person name="Zhan W."/>
            <person name="Jiang J.F."/>
            <person name="Wang Q."/>
            <person name="Zhang B."/>
            <person name="Ji P."/>
            <person name="Bell-Sakyi L."/>
            <person name="Cui X.M."/>
            <person name="Yuan T.T."/>
            <person name="Jiang B.G."/>
            <person name="Yang W.F."/>
            <person name="Lam T.T."/>
            <person name="Chang Q.C."/>
            <person name="Ding S.J."/>
            <person name="Wang X.J."/>
            <person name="Zhu J.G."/>
            <person name="Ruan X.D."/>
            <person name="Zhao L."/>
            <person name="Wei J.T."/>
            <person name="Ye R.Z."/>
            <person name="Que T.C."/>
            <person name="Du C.H."/>
            <person name="Zhou Y.H."/>
            <person name="Cheng J.X."/>
            <person name="Dai P.F."/>
            <person name="Guo W.B."/>
            <person name="Han X.H."/>
            <person name="Huang E.J."/>
            <person name="Li L.F."/>
            <person name="Wei W."/>
            <person name="Gao Y.C."/>
            <person name="Liu J.Z."/>
            <person name="Shao H.Z."/>
            <person name="Wang X."/>
            <person name="Wang C.C."/>
            <person name="Yang T.C."/>
            <person name="Huo Q.B."/>
            <person name="Li W."/>
            <person name="Chen H.Y."/>
            <person name="Chen S.E."/>
            <person name="Zhou L.G."/>
            <person name="Ni X.B."/>
            <person name="Tian J.H."/>
            <person name="Sheng Y."/>
            <person name="Liu T."/>
            <person name="Pan Y.S."/>
            <person name="Xia L.Y."/>
            <person name="Li J."/>
            <person name="Zhao F."/>
            <person name="Cao W.C."/>
        </authorList>
    </citation>
    <scope>NUCLEOTIDE SEQUENCE</scope>
    <source>
        <strain evidence="1">Rsan-2018</strain>
    </source>
</reference>
<dbReference type="EMBL" id="JABSTV010001249">
    <property type="protein sequence ID" value="KAH7962398.1"/>
    <property type="molecule type" value="Genomic_DNA"/>
</dbReference>
<comment type="caution">
    <text evidence="1">The sequence shown here is derived from an EMBL/GenBank/DDBJ whole genome shotgun (WGS) entry which is preliminary data.</text>
</comment>
<organism evidence="1 2">
    <name type="scientific">Rhipicephalus sanguineus</name>
    <name type="common">Brown dog tick</name>
    <name type="synonym">Ixodes sanguineus</name>
    <dbReference type="NCBI Taxonomy" id="34632"/>
    <lineage>
        <taxon>Eukaryota</taxon>
        <taxon>Metazoa</taxon>
        <taxon>Ecdysozoa</taxon>
        <taxon>Arthropoda</taxon>
        <taxon>Chelicerata</taxon>
        <taxon>Arachnida</taxon>
        <taxon>Acari</taxon>
        <taxon>Parasitiformes</taxon>
        <taxon>Ixodida</taxon>
        <taxon>Ixodoidea</taxon>
        <taxon>Ixodidae</taxon>
        <taxon>Rhipicephalinae</taxon>
        <taxon>Rhipicephalus</taxon>
        <taxon>Rhipicephalus</taxon>
    </lineage>
</organism>
<dbReference type="Gene3D" id="3.40.720.10">
    <property type="entry name" value="Alkaline Phosphatase, subunit A"/>
    <property type="match status" value="1"/>
</dbReference>
<protein>
    <submittedName>
        <fullName evidence="1">Uncharacterized protein</fullName>
    </submittedName>
</protein>
<evidence type="ECO:0000313" key="2">
    <source>
        <dbReference type="Proteomes" id="UP000821837"/>
    </source>
</evidence>
<dbReference type="VEuPathDB" id="VectorBase:RSAN_043950"/>
<proteinExistence type="predicted"/>
<reference evidence="1" key="2">
    <citation type="submission" date="2021-09" db="EMBL/GenBank/DDBJ databases">
        <authorList>
            <person name="Jia N."/>
            <person name="Wang J."/>
            <person name="Shi W."/>
            <person name="Du L."/>
            <person name="Sun Y."/>
            <person name="Zhan W."/>
            <person name="Jiang J."/>
            <person name="Wang Q."/>
            <person name="Zhang B."/>
            <person name="Ji P."/>
            <person name="Sakyi L.B."/>
            <person name="Cui X."/>
            <person name="Yuan T."/>
            <person name="Jiang B."/>
            <person name="Yang W."/>
            <person name="Lam T.T.-Y."/>
            <person name="Chang Q."/>
            <person name="Ding S."/>
            <person name="Wang X."/>
            <person name="Zhu J."/>
            <person name="Ruan X."/>
            <person name="Zhao L."/>
            <person name="Wei J."/>
            <person name="Que T."/>
            <person name="Du C."/>
            <person name="Cheng J."/>
            <person name="Dai P."/>
            <person name="Han X."/>
            <person name="Huang E."/>
            <person name="Gao Y."/>
            <person name="Liu J."/>
            <person name="Shao H."/>
            <person name="Ye R."/>
            <person name="Li L."/>
            <person name="Wei W."/>
            <person name="Wang X."/>
            <person name="Wang C."/>
            <person name="Huo Q."/>
            <person name="Li W."/>
            <person name="Guo W."/>
            <person name="Chen H."/>
            <person name="Chen S."/>
            <person name="Zhou L."/>
            <person name="Zhou L."/>
            <person name="Ni X."/>
            <person name="Tian J."/>
            <person name="Zhou Y."/>
            <person name="Sheng Y."/>
            <person name="Liu T."/>
            <person name="Pan Y."/>
            <person name="Xia L."/>
            <person name="Li J."/>
            <person name="Zhao F."/>
            <person name="Cao W."/>
        </authorList>
    </citation>
    <scope>NUCLEOTIDE SEQUENCE</scope>
    <source>
        <strain evidence="1">Rsan-2018</strain>
        <tissue evidence="1">Larvae</tissue>
    </source>
</reference>
<keyword evidence="2" id="KW-1185">Reference proteome</keyword>
<sequence length="93" mass="10765">MKNVPQIDGVNQWQSLTLGAPWPRKEVLYNIDPVWGQSAIRGERFKIMEDRNNTVYPNYEWYDPVGAVAPDHWNTLHEARQACLAAQVRCVIQ</sequence>
<accession>A0A9D4T0N2</accession>
<evidence type="ECO:0000313" key="1">
    <source>
        <dbReference type="EMBL" id="KAH7962398.1"/>
    </source>
</evidence>
<name>A0A9D4T0N2_RHISA</name>
<gene>
    <name evidence="1" type="ORF">HPB52_015921</name>
</gene>
<dbReference type="Gene3D" id="3.30.1120.10">
    <property type="match status" value="1"/>
</dbReference>